<name>A0AA41WBV3_9BACT</name>
<dbReference type="PROSITE" id="PS50949">
    <property type="entry name" value="HTH_GNTR"/>
    <property type="match status" value="1"/>
</dbReference>
<dbReference type="Pfam" id="PF07729">
    <property type="entry name" value="FCD"/>
    <property type="match status" value="1"/>
</dbReference>
<evidence type="ECO:0000256" key="1">
    <source>
        <dbReference type="ARBA" id="ARBA00023015"/>
    </source>
</evidence>
<accession>A0AA41WBV3</accession>
<feature type="domain" description="HTH gntR-type" evidence="4">
    <location>
        <begin position="13"/>
        <end position="80"/>
    </location>
</feature>
<dbReference type="SUPFAM" id="SSF48008">
    <property type="entry name" value="GntR ligand-binding domain-like"/>
    <property type="match status" value="1"/>
</dbReference>
<dbReference type="InterPro" id="IPR036388">
    <property type="entry name" value="WH-like_DNA-bd_sf"/>
</dbReference>
<dbReference type="PANTHER" id="PTHR43537:SF51">
    <property type="entry name" value="HTH-TYPE TRANSCRIPTIONAL REGULATOR LGOR-RELATED"/>
    <property type="match status" value="1"/>
</dbReference>
<dbReference type="Gene3D" id="1.10.10.10">
    <property type="entry name" value="Winged helix-like DNA-binding domain superfamily/Winged helix DNA-binding domain"/>
    <property type="match status" value="1"/>
</dbReference>
<evidence type="ECO:0000256" key="2">
    <source>
        <dbReference type="ARBA" id="ARBA00023125"/>
    </source>
</evidence>
<evidence type="ECO:0000313" key="6">
    <source>
        <dbReference type="Proteomes" id="UP001165306"/>
    </source>
</evidence>
<comment type="caution">
    <text evidence="5">The sequence shown here is derived from an EMBL/GenBank/DDBJ whole genome shotgun (WGS) entry which is preliminary data.</text>
</comment>
<keyword evidence="3" id="KW-0804">Transcription</keyword>
<dbReference type="PANTHER" id="PTHR43537">
    <property type="entry name" value="TRANSCRIPTIONAL REGULATOR, GNTR FAMILY"/>
    <property type="match status" value="1"/>
</dbReference>
<sequence length="232" mass="26087">MRNGVRSASRAVPRKADIAYERLKELLLTLQIQPGAPIDERELMRWLSVGRTPLREAIQRLNHEGLIIQVPRRGSWAAPLSITDVQYLIEARRLVEPPAARLAAARITPEEIEQLRTVLERADALVAAGDNAECVRQDQLFHALVAAGTHNPTLARMVQQVNQELLRYWYVSFVWVGGLSSSFTHHHLILDAIARRDGVEAERLMHEHIDLFRERIRGMIGAEVPAGASVVP</sequence>
<dbReference type="EMBL" id="JAMSLR010000008">
    <property type="protein sequence ID" value="MCM8749877.1"/>
    <property type="molecule type" value="Genomic_DNA"/>
</dbReference>
<dbReference type="InterPro" id="IPR036390">
    <property type="entry name" value="WH_DNA-bd_sf"/>
</dbReference>
<dbReference type="InterPro" id="IPR000524">
    <property type="entry name" value="Tscrpt_reg_HTH_GntR"/>
</dbReference>
<keyword evidence="6" id="KW-1185">Reference proteome</keyword>
<dbReference type="InterPro" id="IPR008920">
    <property type="entry name" value="TF_FadR/GntR_C"/>
</dbReference>
<dbReference type="SUPFAM" id="SSF46785">
    <property type="entry name" value="Winged helix' DNA-binding domain"/>
    <property type="match status" value="1"/>
</dbReference>
<proteinExistence type="predicted"/>
<dbReference type="RefSeq" id="WP_284057659.1">
    <property type="nucleotide sequence ID" value="NZ_JAMSLR010000008.1"/>
</dbReference>
<dbReference type="InterPro" id="IPR011711">
    <property type="entry name" value="GntR_C"/>
</dbReference>
<keyword evidence="1" id="KW-0805">Transcription regulation</keyword>
<evidence type="ECO:0000313" key="5">
    <source>
        <dbReference type="EMBL" id="MCM8749877.1"/>
    </source>
</evidence>
<evidence type="ECO:0000259" key="4">
    <source>
        <dbReference type="PROSITE" id="PS50949"/>
    </source>
</evidence>
<reference evidence="5" key="1">
    <citation type="submission" date="2022-06" db="EMBL/GenBank/DDBJ databases">
        <title>CFH 74404 Thermomicrobiaceae sp.</title>
        <authorList>
            <person name="Ming H."/>
            <person name="Li W.-J."/>
            <person name="Zhao Z."/>
        </authorList>
    </citation>
    <scope>NUCLEOTIDE SEQUENCE</scope>
    <source>
        <strain evidence="5">CFH 74404</strain>
    </source>
</reference>
<protein>
    <submittedName>
        <fullName evidence="5">GntR family transcriptional regulator</fullName>
    </submittedName>
</protein>
<keyword evidence="2" id="KW-0238">DNA-binding</keyword>
<gene>
    <name evidence="5" type="ORF">NET02_12025</name>
</gene>
<dbReference type="GO" id="GO:0003677">
    <property type="term" value="F:DNA binding"/>
    <property type="evidence" value="ECO:0007669"/>
    <property type="project" value="UniProtKB-KW"/>
</dbReference>
<dbReference type="SMART" id="SM00895">
    <property type="entry name" value="FCD"/>
    <property type="match status" value="1"/>
</dbReference>
<dbReference type="GO" id="GO:0003700">
    <property type="term" value="F:DNA-binding transcription factor activity"/>
    <property type="evidence" value="ECO:0007669"/>
    <property type="project" value="InterPro"/>
</dbReference>
<dbReference type="Proteomes" id="UP001165306">
    <property type="component" value="Unassembled WGS sequence"/>
</dbReference>
<organism evidence="5 6">
    <name type="scientific">Thermalbibacter longus</name>
    <dbReference type="NCBI Taxonomy" id="2951981"/>
    <lineage>
        <taxon>Bacteria</taxon>
        <taxon>Pseudomonadati</taxon>
        <taxon>Thermomicrobiota</taxon>
        <taxon>Thermomicrobia</taxon>
        <taxon>Thermomicrobiales</taxon>
        <taxon>Thermomicrobiaceae</taxon>
        <taxon>Thermalbibacter</taxon>
    </lineage>
</organism>
<evidence type="ECO:0000256" key="3">
    <source>
        <dbReference type="ARBA" id="ARBA00023163"/>
    </source>
</evidence>
<dbReference type="Pfam" id="PF00392">
    <property type="entry name" value="GntR"/>
    <property type="match status" value="1"/>
</dbReference>
<dbReference type="Gene3D" id="1.20.120.530">
    <property type="entry name" value="GntR ligand-binding domain-like"/>
    <property type="match status" value="1"/>
</dbReference>
<dbReference type="AlphaFoldDB" id="A0AA41WBV3"/>
<dbReference type="SMART" id="SM00345">
    <property type="entry name" value="HTH_GNTR"/>
    <property type="match status" value="1"/>
</dbReference>